<sequence>MVNPDRDNNNLKLDQRKFAEMVVASHQVADDLDPEAIVKRKLTLYLTAYYLAERFNNLEDAHFKGEISNDHYQKLLQQLKDDKFGDW</sequence>
<dbReference type="AlphaFoldDB" id="A0A3R8LIR8"/>
<keyword evidence="2" id="KW-1185">Reference proteome</keyword>
<comment type="caution">
    <text evidence="1">The sequence shown here is derived from an EMBL/GenBank/DDBJ whole genome shotgun (WGS) entry which is preliminary data.</text>
</comment>
<dbReference type="RefSeq" id="WP_125073070.1">
    <property type="nucleotide sequence ID" value="NZ_QWZQ01000045.1"/>
</dbReference>
<accession>A0A3R8LIR8</accession>
<dbReference type="Proteomes" id="UP000283633">
    <property type="component" value="Unassembled WGS sequence"/>
</dbReference>
<gene>
    <name evidence="1" type="ORF">D1831_11520</name>
</gene>
<dbReference type="OrthoDB" id="2298311at2"/>
<reference evidence="1 2" key="1">
    <citation type="submission" date="2018-08" db="EMBL/GenBank/DDBJ databases">
        <title>Genome Lactobacillus garii FI11369.</title>
        <authorList>
            <person name="Diaz M."/>
            <person name="Narbad A."/>
        </authorList>
    </citation>
    <scope>NUCLEOTIDE SEQUENCE [LARGE SCALE GENOMIC DNA]</scope>
    <source>
        <strain evidence="1 2">FI11369</strain>
    </source>
</reference>
<protein>
    <submittedName>
        <fullName evidence="1">Uncharacterized protein</fullName>
    </submittedName>
</protein>
<evidence type="ECO:0000313" key="1">
    <source>
        <dbReference type="EMBL" id="RRK09629.1"/>
    </source>
</evidence>
<proteinExistence type="predicted"/>
<name>A0A3R8LIR8_9LACO</name>
<dbReference type="EMBL" id="QWZQ01000045">
    <property type="protein sequence ID" value="RRK09629.1"/>
    <property type="molecule type" value="Genomic_DNA"/>
</dbReference>
<organism evidence="1 2">
    <name type="scientific">Lactiplantibacillus garii</name>
    <dbReference type="NCBI Taxonomy" id="2306423"/>
    <lineage>
        <taxon>Bacteria</taxon>
        <taxon>Bacillati</taxon>
        <taxon>Bacillota</taxon>
        <taxon>Bacilli</taxon>
        <taxon>Lactobacillales</taxon>
        <taxon>Lactobacillaceae</taxon>
        <taxon>Lactiplantibacillus</taxon>
    </lineage>
</organism>
<evidence type="ECO:0000313" key="2">
    <source>
        <dbReference type="Proteomes" id="UP000283633"/>
    </source>
</evidence>